<proteinExistence type="predicted"/>
<feature type="region of interest" description="Disordered" evidence="1">
    <location>
        <begin position="1"/>
        <end position="22"/>
    </location>
</feature>
<comment type="caution">
    <text evidence="2">The sequence shown here is derived from an EMBL/GenBank/DDBJ whole genome shotgun (WGS) entry which is preliminary data.</text>
</comment>
<sequence length="132" mass="14239">MEKAPSPAGESAQPLPRSPLRIRASKPPFIPCPGGSILIVKFLDPLAGLLVSGMSLKAGAETGYQSIFELMDTAIPPQHLDPIKPTVLQIDGVKFHFRKLKLSTLSNGVNQERSRFYATVGEKASSSKLEKP</sequence>
<dbReference type="Proteomes" id="UP001341840">
    <property type="component" value="Unassembled WGS sequence"/>
</dbReference>
<keyword evidence="3" id="KW-1185">Reference proteome</keyword>
<evidence type="ECO:0000313" key="3">
    <source>
        <dbReference type="Proteomes" id="UP001341840"/>
    </source>
</evidence>
<evidence type="ECO:0000313" key="2">
    <source>
        <dbReference type="EMBL" id="MED6195701.1"/>
    </source>
</evidence>
<reference evidence="2 3" key="1">
    <citation type="journal article" date="2023" name="Plants (Basel)">
        <title>Bridging the Gap: Combining Genomics and Transcriptomics Approaches to Understand Stylosanthes scabra, an Orphan Legume from the Brazilian Caatinga.</title>
        <authorList>
            <person name="Ferreira-Neto J.R.C."/>
            <person name="da Silva M.D."/>
            <person name="Binneck E."/>
            <person name="de Melo N.F."/>
            <person name="da Silva R.H."/>
            <person name="de Melo A.L.T.M."/>
            <person name="Pandolfi V."/>
            <person name="Bustamante F.O."/>
            <person name="Brasileiro-Vidal A.C."/>
            <person name="Benko-Iseppon A.M."/>
        </authorList>
    </citation>
    <scope>NUCLEOTIDE SEQUENCE [LARGE SCALE GENOMIC DNA]</scope>
    <source>
        <tissue evidence="2">Leaves</tissue>
    </source>
</reference>
<organism evidence="2 3">
    <name type="scientific">Stylosanthes scabra</name>
    <dbReference type="NCBI Taxonomy" id="79078"/>
    <lineage>
        <taxon>Eukaryota</taxon>
        <taxon>Viridiplantae</taxon>
        <taxon>Streptophyta</taxon>
        <taxon>Embryophyta</taxon>
        <taxon>Tracheophyta</taxon>
        <taxon>Spermatophyta</taxon>
        <taxon>Magnoliopsida</taxon>
        <taxon>eudicotyledons</taxon>
        <taxon>Gunneridae</taxon>
        <taxon>Pentapetalae</taxon>
        <taxon>rosids</taxon>
        <taxon>fabids</taxon>
        <taxon>Fabales</taxon>
        <taxon>Fabaceae</taxon>
        <taxon>Papilionoideae</taxon>
        <taxon>50 kb inversion clade</taxon>
        <taxon>dalbergioids sensu lato</taxon>
        <taxon>Dalbergieae</taxon>
        <taxon>Pterocarpus clade</taxon>
        <taxon>Stylosanthes</taxon>
    </lineage>
</organism>
<gene>
    <name evidence="2" type="ORF">PIB30_040468</name>
</gene>
<dbReference type="EMBL" id="JASCZI010211667">
    <property type="protein sequence ID" value="MED6195701.1"/>
    <property type="molecule type" value="Genomic_DNA"/>
</dbReference>
<evidence type="ECO:0000256" key="1">
    <source>
        <dbReference type="SAM" id="MobiDB-lite"/>
    </source>
</evidence>
<name>A0ABU6XE72_9FABA</name>
<accession>A0ABU6XE72</accession>
<protein>
    <submittedName>
        <fullName evidence="2">Uncharacterized protein</fullName>
    </submittedName>
</protein>